<feature type="domain" description="VanZ-like" evidence="2">
    <location>
        <begin position="7"/>
        <end position="138"/>
    </location>
</feature>
<dbReference type="RefSeq" id="WP_184527955.1">
    <property type="nucleotide sequence ID" value="NZ_JACHGK010000013.1"/>
</dbReference>
<feature type="transmembrane region" description="Helical" evidence="1">
    <location>
        <begin position="122"/>
        <end position="142"/>
    </location>
</feature>
<keyword evidence="1" id="KW-0472">Membrane</keyword>
<evidence type="ECO:0000259" key="2">
    <source>
        <dbReference type="Pfam" id="PF04892"/>
    </source>
</evidence>
<evidence type="ECO:0000313" key="3">
    <source>
        <dbReference type="EMBL" id="MBB6446703.1"/>
    </source>
</evidence>
<comment type="caution">
    <text evidence="3">The sequence shown here is derived from an EMBL/GenBank/DDBJ whole genome shotgun (WGS) entry which is preliminary data.</text>
</comment>
<dbReference type="Proteomes" id="UP000531594">
    <property type="component" value="Unassembled WGS sequence"/>
</dbReference>
<reference evidence="3 4" key="1">
    <citation type="submission" date="2020-08" db="EMBL/GenBank/DDBJ databases">
        <title>Genomic Encyclopedia of Type Strains, Phase IV (KMG-IV): sequencing the most valuable type-strain genomes for metagenomic binning, comparative biology and taxonomic classification.</title>
        <authorList>
            <person name="Goeker M."/>
        </authorList>
    </citation>
    <scope>NUCLEOTIDE SEQUENCE [LARGE SCALE GENOMIC DNA]</scope>
    <source>
        <strain evidence="3 4">DSM 5391</strain>
    </source>
</reference>
<feature type="transmembrane region" description="Helical" evidence="1">
    <location>
        <begin position="91"/>
        <end position="110"/>
    </location>
</feature>
<keyword evidence="1" id="KW-1133">Transmembrane helix</keyword>
<proteinExistence type="predicted"/>
<protein>
    <submittedName>
        <fullName evidence="3">VanZ family protein</fullName>
    </submittedName>
</protein>
<organism evidence="3 4">
    <name type="scientific">Bacillus benzoevorans</name>
    <dbReference type="NCBI Taxonomy" id="1456"/>
    <lineage>
        <taxon>Bacteria</taxon>
        <taxon>Bacillati</taxon>
        <taxon>Bacillota</taxon>
        <taxon>Bacilli</taxon>
        <taxon>Bacillales</taxon>
        <taxon>Bacillaceae</taxon>
        <taxon>Bacillus</taxon>
    </lineage>
</organism>
<feature type="transmembrane region" description="Helical" evidence="1">
    <location>
        <begin position="62"/>
        <end position="79"/>
    </location>
</feature>
<dbReference type="InterPro" id="IPR016747">
    <property type="entry name" value="Phosphotransbutyrylase"/>
</dbReference>
<dbReference type="EMBL" id="JACHGK010000013">
    <property type="protein sequence ID" value="MBB6446703.1"/>
    <property type="molecule type" value="Genomic_DNA"/>
</dbReference>
<evidence type="ECO:0000313" key="4">
    <source>
        <dbReference type="Proteomes" id="UP000531594"/>
    </source>
</evidence>
<dbReference type="AlphaFoldDB" id="A0A7X0HTT7"/>
<dbReference type="InterPro" id="IPR006976">
    <property type="entry name" value="VanZ-like"/>
</dbReference>
<dbReference type="PIRSF" id="PIRSF019083">
    <property type="entry name" value="UCP019083_VanZ"/>
    <property type="match status" value="1"/>
</dbReference>
<gene>
    <name evidence="3" type="ORF">HNR53_003367</name>
</gene>
<keyword evidence="1" id="KW-0812">Transmembrane</keyword>
<name>A0A7X0HTT7_9BACI</name>
<evidence type="ECO:0000256" key="1">
    <source>
        <dbReference type="SAM" id="Phobius"/>
    </source>
</evidence>
<sequence>MYKILSWIAVIVWLGVIFYLSSQPATESNELSKGITEYIVKIVEMVHPEADLNINNSNIREYAHFFAYLVLGILVKVILKVIGIRGIRGMGLAILLCVLCAVSDEIHQIFSPGRGIQLKDVIVDSIGACIGIILVFVLGWVVKRVKLARL</sequence>
<accession>A0A7X0HTT7</accession>
<keyword evidence="4" id="KW-1185">Reference proteome</keyword>
<dbReference type="NCBIfam" id="NF037970">
    <property type="entry name" value="vanZ_1"/>
    <property type="match status" value="1"/>
</dbReference>
<dbReference type="Pfam" id="PF04892">
    <property type="entry name" value="VanZ"/>
    <property type="match status" value="1"/>
</dbReference>